<evidence type="ECO:0000313" key="2">
    <source>
        <dbReference type="Proteomes" id="UP000091857"/>
    </source>
</evidence>
<reference evidence="2" key="1">
    <citation type="journal article" date="2016" name="Nat. Biotechnol.">
        <title>Sequencing wild and cultivated cassava and related species reveals extensive interspecific hybridization and genetic diversity.</title>
        <authorList>
            <person name="Bredeson J.V."/>
            <person name="Lyons J.B."/>
            <person name="Prochnik S.E."/>
            <person name="Wu G.A."/>
            <person name="Ha C.M."/>
            <person name="Edsinger-Gonzales E."/>
            <person name="Grimwood J."/>
            <person name="Schmutz J."/>
            <person name="Rabbi I.Y."/>
            <person name="Egesi C."/>
            <person name="Nauluvula P."/>
            <person name="Lebot V."/>
            <person name="Ndunguru J."/>
            <person name="Mkamilo G."/>
            <person name="Bart R.S."/>
            <person name="Setter T.L."/>
            <person name="Gleadow R.M."/>
            <person name="Kulakow P."/>
            <person name="Ferguson M.E."/>
            <person name="Rounsley S."/>
            <person name="Rokhsar D.S."/>
        </authorList>
    </citation>
    <scope>NUCLEOTIDE SEQUENCE [LARGE SCALE GENOMIC DNA]</scope>
    <source>
        <strain evidence="2">cv. AM560-2</strain>
    </source>
</reference>
<protein>
    <submittedName>
        <fullName evidence="1">Uncharacterized protein</fullName>
    </submittedName>
</protein>
<comment type="caution">
    <text evidence="1">The sequence shown here is derived from an EMBL/GenBank/DDBJ whole genome shotgun (WGS) entry which is preliminary data.</text>
</comment>
<accession>A0ACB7HRP0</accession>
<sequence length="480" mass="54363">MAMSSSVVLSLLLTLLASFSCKLSSPKIPPITYLRFLNTSTAKPEFIITQFHESHIQAAIVRSGGHDYEALSYVSEEKFVLIDLAHLRTINVDIEKENAWVESGATLGELYYKIAEKSNVHGFPAGSCITVGVGGHISGGGFGTIFRKYGLAADTVVDAKVVVINGRILDRKSMGEDLFWAIRGGMSFGIIFSWKVRLVFKVAKTLEQGGNKLFQKWQRIGHKLPEDLFIQAVTEVVNASSNNKKTIQISFDSLYLGEAEILVPVMRENFPELGLKRENCTELSWIQSVLYFVGFSTSESLEVLLNRTAQFKGFFKAKSDYVKEPISKTGLKGLYKKLLEEETSELILTPYGGKMSETKDSETPFPHRRGNIYKIQYMVTWDEEEETEQHFQWLRSLYSYMAPYVSKSPRAAYFNYRDLDLGRDKNGNTSFAQASVWGLKYFKSNFKRLAKVRTETDPANFFRNEQSIPVLPSLHNRNWN</sequence>
<keyword evidence="2" id="KW-1185">Reference proteome</keyword>
<proteinExistence type="predicted"/>
<dbReference type="Proteomes" id="UP000091857">
    <property type="component" value="Chromosome 5"/>
</dbReference>
<evidence type="ECO:0000313" key="1">
    <source>
        <dbReference type="EMBL" id="KAG8654348.1"/>
    </source>
</evidence>
<name>A0ACB7HRP0_MANES</name>
<gene>
    <name evidence="1" type="ORF">MANES_05G115100v8</name>
</gene>
<dbReference type="EMBL" id="CM004391">
    <property type="protein sequence ID" value="KAG8654348.1"/>
    <property type="molecule type" value="Genomic_DNA"/>
</dbReference>
<organism evidence="1 2">
    <name type="scientific">Manihot esculenta</name>
    <name type="common">Cassava</name>
    <name type="synonym">Jatropha manihot</name>
    <dbReference type="NCBI Taxonomy" id="3983"/>
    <lineage>
        <taxon>Eukaryota</taxon>
        <taxon>Viridiplantae</taxon>
        <taxon>Streptophyta</taxon>
        <taxon>Embryophyta</taxon>
        <taxon>Tracheophyta</taxon>
        <taxon>Spermatophyta</taxon>
        <taxon>Magnoliopsida</taxon>
        <taxon>eudicotyledons</taxon>
        <taxon>Gunneridae</taxon>
        <taxon>Pentapetalae</taxon>
        <taxon>rosids</taxon>
        <taxon>fabids</taxon>
        <taxon>Malpighiales</taxon>
        <taxon>Euphorbiaceae</taxon>
        <taxon>Crotonoideae</taxon>
        <taxon>Manihoteae</taxon>
        <taxon>Manihot</taxon>
    </lineage>
</organism>